<evidence type="ECO:0000256" key="1">
    <source>
        <dbReference type="SAM" id="MobiDB-lite"/>
    </source>
</evidence>
<dbReference type="InterPro" id="IPR001214">
    <property type="entry name" value="SET_dom"/>
</dbReference>
<dbReference type="PANTHER" id="PTHR47332">
    <property type="entry name" value="SET DOMAIN-CONTAINING PROTEIN 5"/>
    <property type="match status" value="1"/>
</dbReference>
<dbReference type="AlphaFoldDB" id="A0AAN9UWJ2"/>
<dbReference type="CDD" id="cd20071">
    <property type="entry name" value="SET_SMYD"/>
    <property type="match status" value="1"/>
</dbReference>
<reference evidence="3 4" key="1">
    <citation type="submission" date="2024-02" db="EMBL/GenBank/DDBJ databases">
        <title>De novo assembly and annotation of 12 fungi associated with fruit tree decline syndrome in Ontario, Canada.</title>
        <authorList>
            <person name="Sulman M."/>
            <person name="Ellouze W."/>
            <person name="Ilyukhin E."/>
        </authorList>
    </citation>
    <scope>NUCLEOTIDE SEQUENCE [LARGE SCALE GENOMIC DNA]</scope>
    <source>
        <strain evidence="3 4">M11/M66-122</strain>
    </source>
</reference>
<gene>
    <name evidence="3" type="ORF">SLS62_007500</name>
</gene>
<dbReference type="Gene3D" id="2.170.270.10">
    <property type="entry name" value="SET domain"/>
    <property type="match status" value="1"/>
</dbReference>
<dbReference type="Proteomes" id="UP001320420">
    <property type="component" value="Unassembled WGS sequence"/>
</dbReference>
<protein>
    <recommendedName>
        <fullName evidence="2">SET domain-containing protein</fullName>
    </recommendedName>
</protein>
<organism evidence="3 4">
    <name type="scientific">Diatrype stigma</name>
    <dbReference type="NCBI Taxonomy" id="117547"/>
    <lineage>
        <taxon>Eukaryota</taxon>
        <taxon>Fungi</taxon>
        <taxon>Dikarya</taxon>
        <taxon>Ascomycota</taxon>
        <taxon>Pezizomycotina</taxon>
        <taxon>Sordariomycetes</taxon>
        <taxon>Xylariomycetidae</taxon>
        <taxon>Xylariales</taxon>
        <taxon>Diatrypaceae</taxon>
        <taxon>Diatrype</taxon>
    </lineage>
</organism>
<dbReference type="EMBL" id="JAKJXP020000062">
    <property type="protein sequence ID" value="KAK7750524.1"/>
    <property type="molecule type" value="Genomic_DNA"/>
</dbReference>
<dbReference type="InterPro" id="IPR053185">
    <property type="entry name" value="SET_domain_protein"/>
</dbReference>
<dbReference type="InterPro" id="IPR046341">
    <property type="entry name" value="SET_dom_sf"/>
</dbReference>
<accession>A0AAN9UWJ2</accession>
<keyword evidence="4" id="KW-1185">Reference proteome</keyword>
<evidence type="ECO:0000313" key="3">
    <source>
        <dbReference type="EMBL" id="KAK7750524.1"/>
    </source>
</evidence>
<comment type="caution">
    <text evidence="3">The sequence shown here is derived from an EMBL/GenBank/DDBJ whole genome shotgun (WGS) entry which is preliminary data.</text>
</comment>
<sequence>MKSAHAAATPPPEPIVEVRSAGPMGDGLFATRAIKWGTTLFTESPILMLTPSPSSPPPPPPSPFLSLPSGKTKSANNANTNPQDAAMTTDPSDFCRMLRARQQGLAGEPGPDALLRRLDQLHCNPAHVSAATRARVRQWYRDHGATNARGEVLKGKKLQDATRVPVRRFGTYLTNRVPVETPVPDTDLDRASTATTTKTAGAVGTGIGSISAAVFPLYSRINHACTPNVRRAWDPRARLLTVYAVRDVAAGEQVLASYVDRYACRTRAQRARDLAQLSLSLGETGQQEAFVCTCRACTDPDIEAMRCRALVLSRGLAHYENPVARSVGAAIGASIGNGSGGSGDCVYVPRDAGEARAWAEELAELLERQGLWGPELCKILETGEFQKALDFAYKEVDLARCMVGTDSEYLGKDAQDADAWVKQLQKERFRNLRQFWERGPSRRSQ</sequence>
<dbReference type="Pfam" id="PF00856">
    <property type="entry name" value="SET"/>
    <property type="match status" value="1"/>
</dbReference>
<name>A0AAN9UWJ2_9PEZI</name>
<feature type="compositionally biased region" description="Pro residues" evidence="1">
    <location>
        <begin position="53"/>
        <end position="63"/>
    </location>
</feature>
<evidence type="ECO:0000313" key="4">
    <source>
        <dbReference type="Proteomes" id="UP001320420"/>
    </source>
</evidence>
<dbReference type="SMART" id="SM00317">
    <property type="entry name" value="SET"/>
    <property type="match status" value="1"/>
</dbReference>
<feature type="region of interest" description="Disordered" evidence="1">
    <location>
        <begin position="1"/>
        <end position="20"/>
    </location>
</feature>
<feature type="domain" description="SET" evidence="2">
    <location>
        <begin position="13"/>
        <end position="259"/>
    </location>
</feature>
<evidence type="ECO:0000259" key="2">
    <source>
        <dbReference type="PROSITE" id="PS50280"/>
    </source>
</evidence>
<feature type="region of interest" description="Disordered" evidence="1">
    <location>
        <begin position="47"/>
        <end position="90"/>
    </location>
</feature>
<dbReference type="PROSITE" id="PS50280">
    <property type="entry name" value="SET"/>
    <property type="match status" value="1"/>
</dbReference>
<dbReference type="SUPFAM" id="SSF82199">
    <property type="entry name" value="SET domain"/>
    <property type="match status" value="1"/>
</dbReference>
<proteinExistence type="predicted"/>
<dbReference type="PANTHER" id="PTHR47332:SF4">
    <property type="entry name" value="SET DOMAIN-CONTAINING PROTEIN 5"/>
    <property type="match status" value="1"/>
</dbReference>
<feature type="compositionally biased region" description="Polar residues" evidence="1">
    <location>
        <begin position="71"/>
        <end position="83"/>
    </location>
</feature>